<evidence type="ECO:0000313" key="3">
    <source>
        <dbReference type="Proteomes" id="UP000236584"/>
    </source>
</evidence>
<gene>
    <name evidence="2" type="ORF">C2R22_09405</name>
</gene>
<dbReference type="Proteomes" id="UP000236584">
    <property type="component" value="Chromosome"/>
</dbReference>
<reference evidence="2 3" key="1">
    <citation type="submission" date="2018-01" db="EMBL/GenBank/DDBJ databases">
        <title>Complete genome sequence of Salinigranum rubrum GX10T, an extremely halophilic archaeon isolated from a marine solar saltern.</title>
        <authorList>
            <person name="Han S."/>
        </authorList>
    </citation>
    <scope>NUCLEOTIDE SEQUENCE [LARGE SCALE GENOMIC DNA]</scope>
    <source>
        <strain evidence="2 3">GX10</strain>
    </source>
</reference>
<sequence length="75" mass="8124">MSDAGSNETDLSVRVANEVAAAKGVDPTDLDPLTAFVDLESVDTLVANSTERIRIEWSHDGLHVEIDSDDGVRVW</sequence>
<dbReference type="EMBL" id="CP026309">
    <property type="protein sequence ID" value="AUV81838.1"/>
    <property type="molecule type" value="Genomic_DNA"/>
</dbReference>
<dbReference type="GeneID" id="35592306"/>
<feature type="domain" description="Halobacterial output" evidence="1">
    <location>
        <begin position="8"/>
        <end position="74"/>
    </location>
</feature>
<dbReference type="Pfam" id="PF18545">
    <property type="entry name" value="HalOD1"/>
    <property type="match status" value="1"/>
</dbReference>
<dbReference type="InterPro" id="IPR040624">
    <property type="entry name" value="HalOD1"/>
</dbReference>
<dbReference type="OrthoDB" id="221929at2157"/>
<proteinExistence type="predicted"/>
<dbReference type="KEGG" id="srub:C2R22_09405"/>
<name>A0A2I8VIT8_9EURY</name>
<protein>
    <recommendedName>
        <fullName evidence="1">Halobacterial output domain-containing protein</fullName>
    </recommendedName>
</protein>
<evidence type="ECO:0000313" key="2">
    <source>
        <dbReference type="EMBL" id="AUV81838.1"/>
    </source>
</evidence>
<dbReference type="AlphaFoldDB" id="A0A2I8VIT8"/>
<keyword evidence="3" id="KW-1185">Reference proteome</keyword>
<evidence type="ECO:0000259" key="1">
    <source>
        <dbReference type="Pfam" id="PF18545"/>
    </source>
</evidence>
<dbReference type="RefSeq" id="WP_103425527.1">
    <property type="nucleotide sequence ID" value="NZ_CP026309.1"/>
</dbReference>
<organism evidence="2 3">
    <name type="scientific">Salinigranum rubrum</name>
    <dbReference type="NCBI Taxonomy" id="755307"/>
    <lineage>
        <taxon>Archaea</taxon>
        <taxon>Methanobacteriati</taxon>
        <taxon>Methanobacteriota</taxon>
        <taxon>Stenosarchaea group</taxon>
        <taxon>Halobacteria</taxon>
        <taxon>Halobacteriales</taxon>
        <taxon>Haloferacaceae</taxon>
        <taxon>Salinigranum</taxon>
    </lineage>
</organism>
<accession>A0A2I8VIT8</accession>